<name>A0A7V3J951_UNCC3</name>
<feature type="transmembrane region" description="Helical" evidence="1">
    <location>
        <begin position="434"/>
        <end position="453"/>
    </location>
</feature>
<evidence type="ECO:0000313" key="3">
    <source>
        <dbReference type="EMBL" id="HFZ08631.1"/>
    </source>
</evidence>
<feature type="transmembrane region" description="Helical" evidence="1">
    <location>
        <begin position="366"/>
        <end position="384"/>
    </location>
</feature>
<comment type="caution">
    <text evidence="3">The sequence shown here is derived from an EMBL/GenBank/DDBJ whole genome shotgun (WGS) entry which is preliminary data.</text>
</comment>
<dbReference type="InterPro" id="IPR038731">
    <property type="entry name" value="RgtA/B/C-like"/>
</dbReference>
<feature type="transmembrane region" description="Helical" evidence="1">
    <location>
        <begin position="396"/>
        <end position="414"/>
    </location>
</feature>
<dbReference type="EMBL" id="DTGG01000022">
    <property type="protein sequence ID" value="HFZ08631.1"/>
    <property type="molecule type" value="Genomic_DNA"/>
</dbReference>
<feature type="transmembrane region" description="Helical" evidence="1">
    <location>
        <begin position="187"/>
        <end position="208"/>
    </location>
</feature>
<keyword evidence="1" id="KW-0472">Membrane</keyword>
<feature type="transmembrane region" description="Helical" evidence="1">
    <location>
        <begin position="61"/>
        <end position="82"/>
    </location>
</feature>
<feature type="transmembrane region" description="Helical" evidence="1">
    <location>
        <begin position="6"/>
        <end position="26"/>
    </location>
</feature>
<feature type="transmembrane region" description="Helical" evidence="1">
    <location>
        <begin position="312"/>
        <end position="333"/>
    </location>
</feature>
<keyword evidence="1" id="KW-1133">Transmembrane helix</keyword>
<organism evidence="3">
    <name type="scientific">candidate division CPR3 bacterium</name>
    <dbReference type="NCBI Taxonomy" id="2268181"/>
    <lineage>
        <taxon>Bacteria</taxon>
        <taxon>Bacteria division CPR3</taxon>
    </lineage>
</organism>
<feature type="transmembrane region" description="Helical" evidence="1">
    <location>
        <begin position="102"/>
        <end position="120"/>
    </location>
</feature>
<feature type="transmembrane region" description="Helical" evidence="1">
    <location>
        <begin position="263"/>
        <end position="278"/>
    </location>
</feature>
<proteinExistence type="predicted"/>
<feature type="transmembrane region" description="Helical" evidence="1">
    <location>
        <begin position="241"/>
        <end position="258"/>
    </location>
</feature>
<evidence type="ECO:0000259" key="2">
    <source>
        <dbReference type="Pfam" id="PF13231"/>
    </source>
</evidence>
<accession>A0A7V3J951</accession>
<keyword evidence="1" id="KW-0812">Transmembrane</keyword>
<feature type="transmembrane region" description="Helical" evidence="1">
    <location>
        <begin position="215"/>
        <end position="235"/>
    </location>
</feature>
<dbReference type="Pfam" id="PF13231">
    <property type="entry name" value="PMT_2"/>
    <property type="match status" value="1"/>
</dbReference>
<protein>
    <recommendedName>
        <fullName evidence="2">Glycosyltransferase RgtA/B/C/D-like domain-containing protein</fullName>
    </recommendedName>
</protein>
<reference evidence="3" key="1">
    <citation type="journal article" date="2020" name="mSystems">
        <title>Genome- and Community-Level Interaction Insights into Carbon Utilization and Element Cycling Functions of Hydrothermarchaeota in Hydrothermal Sediment.</title>
        <authorList>
            <person name="Zhou Z."/>
            <person name="Liu Y."/>
            <person name="Xu W."/>
            <person name="Pan J."/>
            <person name="Luo Z.H."/>
            <person name="Li M."/>
        </authorList>
    </citation>
    <scope>NUCLEOTIDE SEQUENCE [LARGE SCALE GENOMIC DNA]</scope>
    <source>
        <strain evidence="3">SpSt-757</strain>
    </source>
</reference>
<feature type="domain" description="Glycosyltransferase RgtA/B/C/D-like" evidence="2">
    <location>
        <begin position="193"/>
        <end position="321"/>
    </location>
</feature>
<feature type="transmembrane region" description="Helical" evidence="1">
    <location>
        <begin position="35"/>
        <end position="55"/>
    </location>
</feature>
<dbReference type="AlphaFoldDB" id="A0A7V3J951"/>
<feature type="transmembrane region" description="Helical" evidence="1">
    <location>
        <begin position="284"/>
        <end position="300"/>
    </location>
</feature>
<sequence>MIDIFRLIFIVFFPTLIGFVFISFLVDKNNKFTEVLALSYLVGSGILSLELLLLGCLSIPFSIFNVLLVSAIISAIPVFLAIRNRIFKFNFFSWGNTKKFHWTELGLLFLIIVRVGFVFYENLLKPVIGVDAFANWSLRAKVFFFNHGLLLDPKNNFFLGGGATFYPIHLPLLETWGFLVLGRWDDVLVKIIFSFFFLSLLVIFYHNVRRTTSRFVALLSTYLLTTLPLLLHHATVEYADLPLGIYFLTAALFLFSYFETEDHRYFFLSAIFAGIGAWTKNEGFPIVLLNLVVLVIYYFQTKRKLGYSLKYFASYFFLAFLFKAPWLLVNYIYKIPPNIYQKVHWEQVFTNLYRIPVIAQYFYQKMFFYGNWNIAWFVLVVVIICSYKHLQKIRTFYSLIYIVLFMGMIAFMYYLTDNYRWLLDGTTLNRNTLLVMPLVIYFIAVNLQALLFPDQALNSNRAKNEC</sequence>
<evidence type="ECO:0000256" key="1">
    <source>
        <dbReference type="SAM" id="Phobius"/>
    </source>
</evidence>
<gene>
    <name evidence="3" type="ORF">ENV41_00655</name>
</gene>